<sequence>MITPHQTASVKLYSFNVLKSMIFAALLWCAPSALQAQDNAQTAEIGGRFMLEDHNGKIVTDQDFDGRYLLITFGYTYCPDVCPTNLANMSNALVELGDKAEEIAPIFITVDPARDTAKRLHDYVASFDERLIGLTGPQPMIDSVSQRYKIFSEVQRSEGEAKDEYLVDHTASIFLMAPDGKFLVKFAHGLAPTEMAARIAEFM</sequence>
<evidence type="ECO:0000256" key="3">
    <source>
        <dbReference type="PIRSR" id="PIRSR603782-1"/>
    </source>
</evidence>
<feature type="signal peptide" evidence="5">
    <location>
        <begin position="1"/>
        <end position="36"/>
    </location>
</feature>
<organism evidence="6 7">
    <name type="scientific">Magnetovibrio blakemorei</name>
    <dbReference type="NCBI Taxonomy" id="28181"/>
    <lineage>
        <taxon>Bacteria</taxon>
        <taxon>Pseudomonadati</taxon>
        <taxon>Pseudomonadota</taxon>
        <taxon>Alphaproteobacteria</taxon>
        <taxon>Rhodospirillales</taxon>
        <taxon>Magnetovibrionaceae</taxon>
        <taxon>Magnetovibrio</taxon>
    </lineage>
</organism>
<gene>
    <name evidence="6" type="ORF">BEN30_11455</name>
</gene>
<dbReference type="CDD" id="cd02968">
    <property type="entry name" value="SCO"/>
    <property type="match status" value="1"/>
</dbReference>
<dbReference type="GO" id="GO:0046872">
    <property type="term" value="F:metal ion binding"/>
    <property type="evidence" value="ECO:0007669"/>
    <property type="project" value="UniProtKB-KW"/>
</dbReference>
<dbReference type="Pfam" id="PF02630">
    <property type="entry name" value="SCO1-SenC"/>
    <property type="match status" value="1"/>
</dbReference>
<comment type="caution">
    <text evidence="6">The sequence shown here is derived from an EMBL/GenBank/DDBJ whole genome shotgun (WGS) entry which is preliminary data.</text>
</comment>
<proteinExistence type="inferred from homology"/>
<keyword evidence="4" id="KW-1015">Disulfide bond</keyword>
<accession>A0A1E5Q6V7</accession>
<dbReference type="InterPro" id="IPR036249">
    <property type="entry name" value="Thioredoxin-like_sf"/>
</dbReference>
<feature type="binding site" evidence="3">
    <location>
        <position position="82"/>
    </location>
    <ligand>
        <name>Cu cation</name>
        <dbReference type="ChEBI" id="CHEBI:23378"/>
    </ligand>
</feature>
<dbReference type="EMBL" id="MCGG01000029">
    <property type="protein sequence ID" value="OEJ66691.1"/>
    <property type="molecule type" value="Genomic_DNA"/>
</dbReference>
<dbReference type="STRING" id="28181.BEN30_11455"/>
<dbReference type="Gene3D" id="3.40.30.10">
    <property type="entry name" value="Glutaredoxin"/>
    <property type="match status" value="1"/>
</dbReference>
<evidence type="ECO:0000256" key="5">
    <source>
        <dbReference type="SAM" id="SignalP"/>
    </source>
</evidence>
<feature type="disulfide bond" description="Redox-active" evidence="4">
    <location>
        <begin position="78"/>
        <end position="82"/>
    </location>
</feature>
<dbReference type="AlphaFoldDB" id="A0A1E5Q6V7"/>
<dbReference type="OrthoDB" id="9790194at2"/>
<evidence type="ECO:0000256" key="2">
    <source>
        <dbReference type="ARBA" id="ARBA00023008"/>
    </source>
</evidence>
<dbReference type="SUPFAM" id="SSF52833">
    <property type="entry name" value="Thioredoxin-like"/>
    <property type="match status" value="1"/>
</dbReference>
<evidence type="ECO:0000313" key="7">
    <source>
        <dbReference type="Proteomes" id="UP000095347"/>
    </source>
</evidence>
<evidence type="ECO:0000256" key="1">
    <source>
        <dbReference type="ARBA" id="ARBA00010996"/>
    </source>
</evidence>
<protein>
    <recommendedName>
        <fullName evidence="8">Thioredoxin domain-containing protein</fullName>
    </recommendedName>
</protein>
<feature type="binding site" evidence="3">
    <location>
        <position position="169"/>
    </location>
    <ligand>
        <name>Cu cation</name>
        <dbReference type="ChEBI" id="CHEBI:23378"/>
    </ligand>
</feature>
<reference evidence="7" key="1">
    <citation type="submission" date="2016-07" db="EMBL/GenBank/DDBJ databases">
        <authorList>
            <person name="Florea S."/>
            <person name="Webb J.S."/>
            <person name="Jaromczyk J."/>
            <person name="Schardl C.L."/>
        </authorList>
    </citation>
    <scope>NUCLEOTIDE SEQUENCE [LARGE SCALE GENOMIC DNA]</scope>
    <source>
        <strain evidence="7">MV-1</strain>
    </source>
</reference>
<dbReference type="FunFam" id="3.40.30.10:FF:000013">
    <property type="entry name" value="Blast:Protein SCO1 homolog, mitochondrial"/>
    <property type="match status" value="1"/>
</dbReference>
<feature type="chain" id="PRO_5009184083" description="Thioredoxin domain-containing protein" evidence="5">
    <location>
        <begin position="37"/>
        <end position="203"/>
    </location>
</feature>
<dbReference type="PANTHER" id="PTHR12151:SF25">
    <property type="entry name" value="LINALOOL DEHYDRATASE_ISOMERASE DOMAIN-CONTAINING PROTEIN"/>
    <property type="match status" value="1"/>
</dbReference>
<name>A0A1E5Q6V7_9PROT</name>
<dbReference type="PANTHER" id="PTHR12151">
    <property type="entry name" value="ELECTRON TRANSPORT PROTIN SCO1/SENC FAMILY MEMBER"/>
    <property type="match status" value="1"/>
</dbReference>
<evidence type="ECO:0008006" key="8">
    <source>
        <dbReference type="Google" id="ProtNLM"/>
    </source>
</evidence>
<keyword evidence="2 3" id="KW-0186">Copper</keyword>
<keyword evidence="5" id="KW-0732">Signal</keyword>
<keyword evidence="3" id="KW-0479">Metal-binding</keyword>
<evidence type="ECO:0000313" key="6">
    <source>
        <dbReference type="EMBL" id="OEJ66691.1"/>
    </source>
</evidence>
<keyword evidence="7" id="KW-1185">Reference proteome</keyword>
<comment type="similarity">
    <text evidence="1">Belongs to the SCO1/2 family.</text>
</comment>
<dbReference type="InterPro" id="IPR003782">
    <property type="entry name" value="SCO1/SenC"/>
</dbReference>
<evidence type="ECO:0000256" key="4">
    <source>
        <dbReference type="PIRSR" id="PIRSR603782-2"/>
    </source>
</evidence>
<dbReference type="Proteomes" id="UP000095347">
    <property type="component" value="Unassembled WGS sequence"/>
</dbReference>
<feature type="binding site" evidence="3">
    <location>
        <position position="78"/>
    </location>
    <ligand>
        <name>Cu cation</name>
        <dbReference type="ChEBI" id="CHEBI:23378"/>
    </ligand>
</feature>